<gene>
    <name evidence="3" type="ORF">HCR76_10335</name>
</gene>
<keyword evidence="4" id="KW-1185">Reference proteome</keyword>
<evidence type="ECO:0008006" key="5">
    <source>
        <dbReference type="Google" id="ProtNLM"/>
    </source>
</evidence>
<feature type="signal peptide" evidence="2">
    <location>
        <begin position="1"/>
        <end position="27"/>
    </location>
</feature>
<accession>A0ABX6YEN8</accession>
<evidence type="ECO:0000256" key="1">
    <source>
        <dbReference type="SAM" id="MobiDB-lite"/>
    </source>
</evidence>
<reference evidence="3 4" key="1">
    <citation type="submission" date="2020-12" db="EMBL/GenBank/DDBJ databases">
        <title>Microbacterium sp. HY060.</title>
        <authorList>
            <person name="Zhou J."/>
        </authorList>
    </citation>
    <scope>NUCLEOTIDE SEQUENCE [LARGE SCALE GENOMIC DNA]</scope>
    <source>
        <strain evidence="3 4">HY60</strain>
    </source>
</reference>
<proteinExistence type="predicted"/>
<sequence length="213" mass="21804">MSASSAVLRRSAVIALALGSLTLTACAPPVGPDSAPSASESSSPTTSGVPPADEHRESPDDTATAPPNSTKNPDAGEDVGLGCDDVITLQQMYDFNPNVSALGEFSPAAGTPAAKVASYNGLTCRWSNNTSGRTIDVSIAKLAPQTLDDLAAEADAAGESVTTYGEKGFFSHTSGLGTAQIFTSTYWIVISSKDFSDSRGAEQLAQFVLGNLP</sequence>
<evidence type="ECO:0000313" key="3">
    <source>
        <dbReference type="EMBL" id="QPZ37254.1"/>
    </source>
</evidence>
<dbReference type="EMBL" id="CP061169">
    <property type="protein sequence ID" value="QPZ37254.1"/>
    <property type="molecule type" value="Genomic_DNA"/>
</dbReference>
<organism evidence="3 4">
    <name type="scientific">Paramicrobacterium chengjingii</name>
    <dbReference type="NCBI Taxonomy" id="2769067"/>
    <lineage>
        <taxon>Bacteria</taxon>
        <taxon>Bacillati</taxon>
        <taxon>Actinomycetota</taxon>
        <taxon>Actinomycetes</taxon>
        <taxon>Micrococcales</taxon>
        <taxon>Microbacteriaceae</taxon>
        <taxon>Paramicrobacterium</taxon>
    </lineage>
</organism>
<feature type="compositionally biased region" description="Low complexity" evidence="1">
    <location>
        <begin position="34"/>
        <end position="47"/>
    </location>
</feature>
<feature type="region of interest" description="Disordered" evidence="1">
    <location>
        <begin position="25"/>
        <end position="81"/>
    </location>
</feature>
<keyword evidence="2" id="KW-0732">Signal</keyword>
<evidence type="ECO:0000256" key="2">
    <source>
        <dbReference type="SAM" id="SignalP"/>
    </source>
</evidence>
<dbReference type="RefSeq" id="WP_166992462.1">
    <property type="nucleotide sequence ID" value="NZ_CP061169.1"/>
</dbReference>
<evidence type="ECO:0000313" key="4">
    <source>
        <dbReference type="Proteomes" id="UP000662814"/>
    </source>
</evidence>
<name>A0ABX6YEN8_9MICO</name>
<dbReference type="Proteomes" id="UP000662814">
    <property type="component" value="Chromosome"/>
</dbReference>
<feature type="chain" id="PRO_5046995190" description="Iron ABC transporter ATP-binding protein" evidence="2">
    <location>
        <begin position="28"/>
        <end position="213"/>
    </location>
</feature>
<protein>
    <recommendedName>
        <fullName evidence="5">Iron ABC transporter ATP-binding protein</fullName>
    </recommendedName>
</protein>